<name>A0A819X175_9BILA</name>
<feature type="compositionally biased region" description="Basic and acidic residues" evidence="1">
    <location>
        <begin position="32"/>
        <end position="41"/>
    </location>
</feature>
<evidence type="ECO:0000313" key="2">
    <source>
        <dbReference type="EMBL" id="CAF4135009.1"/>
    </source>
</evidence>
<accession>A0A819X175</accession>
<protein>
    <submittedName>
        <fullName evidence="2">Uncharacterized protein</fullName>
    </submittedName>
</protein>
<sequence length="104" mass="11722">MMLWFYFTLSYKTNDDFSLLSISNSTKSISNHVEHSNELHDTNSLMSQKLSNRSAIGDNQNSNNGNHSLNQISNDNTCTLKQTNSSISEPIEQSTTKDFSNQNN</sequence>
<feature type="region of interest" description="Disordered" evidence="1">
    <location>
        <begin position="30"/>
        <end position="104"/>
    </location>
</feature>
<comment type="caution">
    <text evidence="2">The sequence shown here is derived from an EMBL/GenBank/DDBJ whole genome shotgun (WGS) entry which is preliminary data.</text>
</comment>
<dbReference type="AlphaFoldDB" id="A0A819X175"/>
<keyword evidence="3" id="KW-1185">Reference proteome</keyword>
<reference evidence="2" key="1">
    <citation type="submission" date="2021-02" db="EMBL/GenBank/DDBJ databases">
        <authorList>
            <person name="Nowell W R."/>
        </authorList>
    </citation>
    <scope>NUCLEOTIDE SEQUENCE</scope>
</reference>
<evidence type="ECO:0000256" key="1">
    <source>
        <dbReference type="SAM" id="MobiDB-lite"/>
    </source>
</evidence>
<dbReference type="Proteomes" id="UP000663866">
    <property type="component" value="Unassembled WGS sequence"/>
</dbReference>
<organism evidence="2 3">
    <name type="scientific">Rotaria magnacalcarata</name>
    <dbReference type="NCBI Taxonomy" id="392030"/>
    <lineage>
        <taxon>Eukaryota</taxon>
        <taxon>Metazoa</taxon>
        <taxon>Spiralia</taxon>
        <taxon>Gnathifera</taxon>
        <taxon>Rotifera</taxon>
        <taxon>Eurotatoria</taxon>
        <taxon>Bdelloidea</taxon>
        <taxon>Philodinida</taxon>
        <taxon>Philodinidae</taxon>
        <taxon>Rotaria</taxon>
    </lineage>
</organism>
<feature type="compositionally biased region" description="Polar residues" evidence="1">
    <location>
        <begin position="42"/>
        <end position="58"/>
    </location>
</feature>
<gene>
    <name evidence="2" type="ORF">OVN521_LOCUS22733</name>
</gene>
<feature type="compositionally biased region" description="Low complexity" evidence="1">
    <location>
        <begin position="59"/>
        <end position="71"/>
    </location>
</feature>
<proteinExistence type="predicted"/>
<feature type="compositionally biased region" description="Polar residues" evidence="1">
    <location>
        <begin position="72"/>
        <end position="104"/>
    </location>
</feature>
<evidence type="ECO:0000313" key="3">
    <source>
        <dbReference type="Proteomes" id="UP000663866"/>
    </source>
</evidence>
<dbReference type="EMBL" id="CAJOBG010004989">
    <property type="protein sequence ID" value="CAF4135009.1"/>
    <property type="molecule type" value="Genomic_DNA"/>
</dbReference>